<feature type="non-terminal residue" evidence="2">
    <location>
        <position position="36"/>
    </location>
</feature>
<dbReference type="PROSITE" id="PS51385">
    <property type="entry name" value="YJEF_N"/>
    <property type="match status" value="1"/>
</dbReference>
<protein>
    <recommendedName>
        <fullName evidence="1">YjeF N-terminal domain-containing protein</fullName>
    </recommendedName>
</protein>
<organism evidence="2">
    <name type="scientific">marine metagenome</name>
    <dbReference type="NCBI Taxonomy" id="408172"/>
    <lineage>
        <taxon>unclassified sequences</taxon>
        <taxon>metagenomes</taxon>
        <taxon>ecological metagenomes</taxon>
    </lineage>
</organism>
<dbReference type="InterPro" id="IPR004443">
    <property type="entry name" value="YjeF_N_dom"/>
</dbReference>
<dbReference type="AlphaFoldDB" id="A0A382FF10"/>
<name>A0A382FF10_9ZZZZ</name>
<dbReference type="EMBL" id="UINC01049450">
    <property type="protein sequence ID" value="SVB61249.1"/>
    <property type="molecule type" value="Genomic_DNA"/>
</dbReference>
<proteinExistence type="predicted"/>
<evidence type="ECO:0000259" key="1">
    <source>
        <dbReference type="PROSITE" id="PS51385"/>
    </source>
</evidence>
<feature type="domain" description="YjeF N-terminal" evidence="1">
    <location>
        <begin position="13"/>
        <end position="36"/>
    </location>
</feature>
<accession>A0A382FF10</accession>
<sequence>MELPAEIYSVENVRKIDQAAIQGAGINGYTLMTRAG</sequence>
<reference evidence="2" key="1">
    <citation type="submission" date="2018-05" db="EMBL/GenBank/DDBJ databases">
        <authorList>
            <person name="Lanie J.A."/>
            <person name="Ng W.-L."/>
            <person name="Kazmierczak K.M."/>
            <person name="Andrzejewski T.M."/>
            <person name="Davidsen T.M."/>
            <person name="Wayne K.J."/>
            <person name="Tettelin H."/>
            <person name="Glass J.I."/>
            <person name="Rusch D."/>
            <person name="Podicherti R."/>
            <person name="Tsui H.-C.T."/>
            <person name="Winkler M.E."/>
        </authorList>
    </citation>
    <scope>NUCLEOTIDE SEQUENCE</scope>
</reference>
<evidence type="ECO:0000313" key="2">
    <source>
        <dbReference type="EMBL" id="SVB61249.1"/>
    </source>
</evidence>
<gene>
    <name evidence="2" type="ORF">METZ01_LOCUS214103</name>
</gene>